<dbReference type="OrthoDB" id="1470350at2759"/>
<dbReference type="AlphaFoldDB" id="A0A166UQV8"/>
<dbReference type="STRING" id="436010.A0A166UQV8"/>
<dbReference type="EMBL" id="KV417487">
    <property type="protein sequence ID" value="KZP31928.1"/>
    <property type="molecule type" value="Genomic_DNA"/>
</dbReference>
<sequence length="107" mass="12032">MAYTLGLWTALAVIAVSWMALRIIQNTFAKHPLHNIPGPKSQSLVRGTNLAQLFTPQGWAFHQYLADTFGSVVKIHSLLNREQLLVSNPKTLHHILIKDDNVYEETA</sequence>
<keyword evidence="2" id="KW-1185">Reference proteome</keyword>
<accession>A0A166UQV8</accession>
<dbReference type="GO" id="GO:0016705">
    <property type="term" value="F:oxidoreductase activity, acting on paired donors, with incorporation or reduction of molecular oxygen"/>
    <property type="evidence" value="ECO:0007669"/>
    <property type="project" value="InterPro"/>
</dbReference>
<dbReference type="Gene3D" id="1.10.630.10">
    <property type="entry name" value="Cytochrome P450"/>
    <property type="match status" value="1"/>
</dbReference>
<dbReference type="Proteomes" id="UP000076532">
    <property type="component" value="Unassembled WGS sequence"/>
</dbReference>
<protein>
    <recommendedName>
        <fullName evidence="3">Cytochrome P450</fullName>
    </recommendedName>
</protein>
<dbReference type="GO" id="GO:0004497">
    <property type="term" value="F:monooxygenase activity"/>
    <property type="evidence" value="ECO:0007669"/>
    <property type="project" value="InterPro"/>
</dbReference>
<name>A0A166UQV8_9AGAM</name>
<reference evidence="1 2" key="1">
    <citation type="journal article" date="2016" name="Mol. Biol. Evol.">
        <title>Comparative Genomics of Early-Diverging Mushroom-Forming Fungi Provides Insights into the Origins of Lignocellulose Decay Capabilities.</title>
        <authorList>
            <person name="Nagy L.G."/>
            <person name="Riley R."/>
            <person name="Tritt A."/>
            <person name="Adam C."/>
            <person name="Daum C."/>
            <person name="Floudas D."/>
            <person name="Sun H."/>
            <person name="Yadav J.S."/>
            <person name="Pangilinan J."/>
            <person name="Larsson K.H."/>
            <person name="Matsuura K."/>
            <person name="Barry K."/>
            <person name="Labutti K."/>
            <person name="Kuo R."/>
            <person name="Ohm R.A."/>
            <person name="Bhattacharya S.S."/>
            <person name="Shirouzu T."/>
            <person name="Yoshinaga Y."/>
            <person name="Martin F.M."/>
            <person name="Grigoriev I.V."/>
            <person name="Hibbett D.S."/>
        </authorList>
    </citation>
    <scope>NUCLEOTIDE SEQUENCE [LARGE SCALE GENOMIC DNA]</scope>
    <source>
        <strain evidence="1 2">CBS 109695</strain>
    </source>
</reference>
<evidence type="ECO:0008006" key="3">
    <source>
        <dbReference type="Google" id="ProtNLM"/>
    </source>
</evidence>
<dbReference type="InterPro" id="IPR036396">
    <property type="entry name" value="Cyt_P450_sf"/>
</dbReference>
<dbReference type="GO" id="GO:0020037">
    <property type="term" value="F:heme binding"/>
    <property type="evidence" value="ECO:0007669"/>
    <property type="project" value="InterPro"/>
</dbReference>
<evidence type="ECO:0000313" key="2">
    <source>
        <dbReference type="Proteomes" id="UP000076532"/>
    </source>
</evidence>
<gene>
    <name evidence="1" type="ORF">FIBSPDRAFT_812940</name>
</gene>
<dbReference type="SUPFAM" id="SSF48264">
    <property type="entry name" value="Cytochrome P450"/>
    <property type="match status" value="1"/>
</dbReference>
<proteinExistence type="predicted"/>
<dbReference type="GO" id="GO:0005506">
    <property type="term" value="F:iron ion binding"/>
    <property type="evidence" value="ECO:0007669"/>
    <property type="project" value="InterPro"/>
</dbReference>
<evidence type="ECO:0000313" key="1">
    <source>
        <dbReference type="EMBL" id="KZP31928.1"/>
    </source>
</evidence>
<organism evidence="1 2">
    <name type="scientific">Athelia psychrophila</name>
    <dbReference type="NCBI Taxonomy" id="1759441"/>
    <lineage>
        <taxon>Eukaryota</taxon>
        <taxon>Fungi</taxon>
        <taxon>Dikarya</taxon>
        <taxon>Basidiomycota</taxon>
        <taxon>Agaricomycotina</taxon>
        <taxon>Agaricomycetes</taxon>
        <taxon>Agaricomycetidae</taxon>
        <taxon>Atheliales</taxon>
        <taxon>Atheliaceae</taxon>
        <taxon>Athelia</taxon>
    </lineage>
</organism>